<dbReference type="OrthoDB" id="10253869at2759"/>
<name>A0A0L0F382_9EUKA</name>
<reference evidence="2 3" key="1">
    <citation type="submission" date="2011-02" db="EMBL/GenBank/DDBJ databases">
        <title>The Genome Sequence of Sphaeroforma arctica JP610.</title>
        <authorList>
            <consortium name="The Broad Institute Genome Sequencing Platform"/>
            <person name="Russ C."/>
            <person name="Cuomo C."/>
            <person name="Young S.K."/>
            <person name="Zeng Q."/>
            <person name="Gargeya S."/>
            <person name="Alvarado L."/>
            <person name="Berlin A."/>
            <person name="Chapman S.B."/>
            <person name="Chen Z."/>
            <person name="Freedman E."/>
            <person name="Gellesch M."/>
            <person name="Goldberg J."/>
            <person name="Griggs A."/>
            <person name="Gujja S."/>
            <person name="Heilman E."/>
            <person name="Heiman D."/>
            <person name="Howarth C."/>
            <person name="Mehta T."/>
            <person name="Neiman D."/>
            <person name="Pearson M."/>
            <person name="Roberts A."/>
            <person name="Saif S."/>
            <person name="Shea T."/>
            <person name="Shenoy N."/>
            <person name="Sisk P."/>
            <person name="Stolte C."/>
            <person name="Sykes S."/>
            <person name="White J."/>
            <person name="Yandava C."/>
            <person name="Burger G."/>
            <person name="Gray M.W."/>
            <person name="Holland P.W.H."/>
            <person name="King N."/>
            <person name="Lang F.B.F."/>
            <person name="Roger A.J."/>
            <person name="Ruiz-Trillo I."/>
            <person name="Haas B."/>
            <person name="Nusbaum C."/>
            <person name="Birren B."/>
        </authorList>
    </citation>
    <scope>NUCLEOTIDE SEQUENCE [LARGE SCALE GENOMIC DNA]</scope>
    <source>
        <strain evidence="2 3">JP610</strain>
    </source>
</reference>
<keyword evidence="3" id="KW-1185">Reference proteome</keyword>
<feature type="domain" description="Thioesterase" evidence="1">
    <location>
        <begin position="6"/>
        <end position="81"/>
    </location>
</feature>
<dbReference type="AlphaFoldDB" id="A0A0L0F382"/>
<dbReference type="Pfam" id="PF00975">
    <property type="entry name" value="Thioesterase"/>
    <property type="match status" value="1"/>
</dbReference>
<sequence length="88" mass="9598">GSVKESKSITSIETMSQLYADKLIEAVPVGPYTLAGWSMGGFLALETAARLAKMGLLPHNSIGLGKMGMWATRAPQWLHQHHKQKHEA</sequence>
<accession>A0A0L0F382</accession>
<protein>
    <recommendedName>
        <fullName evidence="1">Thioesterase domain-containing protein</fullName>
    </recommendedName>
</protein>
<dbReference type="InterPro" id="IPR029058">
    <property type="entry name" value="AB_hydrolase_fold"/>
</dbReference>
<feature type="non-terminal residue" evidence="2">
    <location>
        <position position="1"/>
    </location>
</feature>
<proteinExistence type="predicted"/>
<organism evidence="2 3">
    <name type="scientific">Sphaeroforma arctica JP610</name>
    <dbReference type="NCBI Taxonomy" id="667725"/>
    <lineage>
        <taxon>Eukaryota</taxon>
        <taxon>Ichthyosporea</taxon>
        <taxon>Ichthyophonida</taxon>
        <taxon>Sphaeroforma</taxon>
    </lineage>
</organism>
<evidence type="ECO:0000259" key="1">
    <source>
        <dbReference type="Pfam" id="PF00975"/>
    </source>
</evidence>
<evidence type="ECO:0000313" key="2">
    <source>
        <dbReference type="EMBL" id="KNC71061.1"/>
    </source>
</evidence>
<dbReference type="Gene3D" id="3.40.50.1820">
    <property type="entry name" value="alpha/beta hydrolase"/>
    <property type="match status" value="1"/>
</dbReference>
<dbReference type="RefSeq" id="XP_014144963.1">
    <property type="nucleotide sequence ID" value="XM_014289488.1"/>
</dbReference>
<dbReference type="EMBL" id="KQ249597">
    <property type="protein sequence ID" value="KNC71061.1"/>
    <property type="molecule type" value="Genomic_DNA"/>
</dbReference>
<evidence type="ECO:0000313" key="3">
    <source>
        <dbReference type="Proteomes" id="UP000054560"/>
    </source>
</evidence>
<dbReference type="GeneID" id="25916908"/>
<dbReference type="Proteomes" id="UP000054560">
    <property type="component" value="Unassembled WGS sequence"/>
</dbReference>
<dbReference type="InterPro" id="IPR001031">
    <property type="entry name" value="Thioesterase"/>
</dbReference>
<gene>
    <name evidence="2" type="ORF">SARC_16404</name>
</gene>
<dbReference type="SUPFAM" id="SSF53474">
    <property type="entry name" value="alpha/beta-Hydrolases"/>
    <property type="match status" value="1"/>
</dbReference>